<evidence type="ECO:0000313" key="3">
    <source>
        <dbReference type="EMBL" id="MBB5869685.1"/>
    </source>
</evidence>
<comment type="caution">
    <text evidence="3">The sequence shown here is derived from an EMBL/GenBank/DDBJ whole genome shotgun (WGS) entry which is preliminary data.</text>
</comment>
<organism evidence="3 4">
    <name type="scientific">Allocatelliglobosispora scoriae</name>
    <dbReference type="NCBI Taxonomy" id="643052"/>
    <lineage>
        <taxon>Bacteria</taxon>
        <taxon>Bacillati</taxon>
        <taxon>Actinomycetota</taxon>
        <taxon>Actinomycetes</taxon>
        <taxon>Micromonosporales</taxon>
        <taxon>Micromonosporaceae</taxon>
        <taxon>Allocatelliglobosispora</taxon>
    </lineage>
</organism>
<evidence type="ECO:0000313" key="4">
    <source>
        <dbReference type="Proteomes" id="UP000587527"/>
    </source>
</evidence>
<feature type="transmembrane region" description="Helical" evidence="2">
    <location>
        <begin position="6"/>
        <end position="25"/>
    </location>
</feature>
<dbReference type="EMBL" id="JACHMN010000002">
    <property type="protein sequence ID" value="MBB5869685.1"/>
    <property type="molecule type" value="Genomic_DNA"/>
</dbReference>
<reference evidence="3 4" key="1">
    <citation type="submission" date="2020-08" db="EMBL/GenBank/DDBJ databases">
        <title>Sequencing the genomes of 1000 actinobacteria strains.</title>
        <authorList>
            <person name="Klenk H.-P."/>
        </authorList>
    </citation>
    <scope>NUCLEOTIDE SEQUENCE [LARGE SCALE GENOMIC DNA]</scope>
    <source>
        <strain evidence="3 4">DSM 45362</strain>
    </source>
</reference>
<feature type="transmembrane region" description="Helical" evidence="2">
    <location>
        <begin position="32"/>
        <end position="49"/>
    </location>
</feature>
<accession>A0A841BPS3</accession>
<feature type="transmembrane region" description="Helical" evidence="2">
    <location>
        <begin position="142"/>
        <end position="170"/>
    </location>
</feature>
<proteinExistence type="predicted"/>
<feature type="transmembrane region" description="Helical" evidence="2">
    <location>
        <begin position="80"/>
        <end position="101"/>
    </location>
</feature>
<keyword evidence="2" id="KW-0812">Transmembrane</keyword>
<evidence type="ECO:0000256" key="1">
    <source>
        <dbReference type="SAM" id="MobiDB-lite"/>
    </source>
</evidence>
<name>A0A841BPS3_9ACTN</name>
<dbReference type="AlphaFoldDB" id="A0A841BPS3"/>
<feature type="transmembrane region" description="Helical" evidence="2">
    <location>
        <begin position="113"/>
        <end position="136"/>
    </location>
</feature>
<protein>
    <submittedName>
        <fullName evidence="3">Uncharacterized protein</fullName>
    </submittedName>
</protein>
<keyword evidence="4" id="KW-1185">Reference proteome</keyword>
<evidence type="ECO:0000256" key="2">
    <source>
        <dbReference type="SAM" id="Phobius"/>
    </source>
</evidence>
<feature type="compositionally biased region" description="Low complexity" evidence="1">
    <location>
        <begin position="285"/>
        <end position="300"/>
    </location>
</feature>
<feature type="region of interest" description="Disordered" evidence="1">
    <location>
        <begin position="267"/>
        <end position="300"/>
    </location>
</feature>
<dbReference type="RefSeq" id="WP_184836475.1">
    <property type="nucleotide sequence ID" value="NZ_JACHMN010000002.1"/>
</dbReference>
<sequence>MDYFVYAVALLLVVAVALFIKSVFFDKRPQKLGLAFAVLSVPLFMIYYADRWPWGNLPMRKLVSWLDNFEGADSSFKSDISPAFVIAVVLLIHLVVLQRVAAGRRLERLQDPIATFFASTFFASSAGGVLVSTFHWGWTGAVIVAVVYTLVYLGALALLAAIIEVLVELVKLAVVWLKRRAFAIATAITRGSSFVSSLSGRLGLTSLADKIRAEKDEQELTFTNESDMQDKELYAAFLRDRASQRRMAGRSEEEVAAELAELSAPEAEAPVVVKPPRQSRKKAAEPVAEQPVVEPVSTDA</sequence>
<keyword evidence="2" id="KW-1133">Transmembrane helix</keyword>
<keyword evidence="2" id="KW-0472">Membrane</keyword>
<dbReference type="Proteomes" id="UP000587527">
    <property type="component" value="Unassembled WGS sequence"/>
</dbReference>
<gene>
    <name evidence="3" type="ORF">F4553_003064</name>
</gene>